<reference evidence="1 2" key="1">
    <citation type="journal article" date="2009" name="Int. J. Syst. Evol. Microbiol.">
        <title>Paenibacillus contaminans sp. nov., isolated from a contaminated laboratory plate.</title>
        <authorList>
            <person name="Chou J.H."/>
            <person name="Lee J.H."/>
            <person name="Lin M.C."/>
            <person name="Chang P.S."/>
            <person name="Arun A.B."/>
            <person name="Young C.C."/>
            <person name="Chen W.M."/>
        </authorList>
    </citation>
    <scope>NUCLEOTIDE SEQUENCE [LARGE SCALE GENOMIC DNA]</scope>
    <source>
        <strain evidence="1 2">CKOBP-6</strain>
    </source>
</reference>
<dbReference type="OrthoDB" id="2641675at2"/>
<dbReference type="Gene3D" id="2.40.128.20">
    <property type="match status" value="1"/>
</dbReference>
<sequence>MTDKRTVELHIVSETGGERIERRVKADLYDKAGDVYLRYNEEESQLGRTVTTVKIGDKQLRIIRHGDTRSEQTFIPSQRLRGYYETAQGAMELYTETKQLRIKLQEQPASVTWRYDLYVSGDYAGRYKLTMTMFDV</sequence>
<dbReference type="SUPFAM" id="SSF50814">
    <property type="entry name" value="Lipocalins"/>
    <property type="match status" value="1"/>
</dbReference>
<protein>
    <submittedName>
        <fullName evidence="1">DUF1934 domain-containing protein</fullName>
    </submittedName>
</protein>
<name>A0A329LXQ8_9BACL</name>
<organism evidence="1 2">
    <name type="scientific">Paenibacillus contaminans</name>
    <dbReference type="NCBI Taxonomy" id="450362"/>
    <lineage>
        <taxon>Bacteria</taxon>
        <taxon>Bacillati</taxon>
        <taxon>Bacillota</taxon>
        <taxon>Bacilli</taxon>
        <taxon>Bacillales</taxon>
        <taxon>Paenibacillaceae</taxon>
        <taxon>Paenibacillus</taxon>
    </lineage>
</organism>
<dbReference type="EMBL" id="QMFB01000033">
    <property type="protein sequence ID" value="RAV12514.1"/>
    <property type="molecule type" value="Genomic_DNA"/>
</dbReference>
<evidence type="ECO:0000313" key="1">
    <source>
        <dbReference type="EMBL" id="RAV12514.1"/>
    </source>
</evidence>
<keyword evidence="2" id="KW-1185">Reference proteome</keyword>
<accession>A0A329LXQ8</accession>
<proteinExistence type="predicted"/>
<dbReference type="Proteomes" id="UP000250369">
    <property type="component" value="Unassembled WGS sequence"/>
</dbReference>
<gene>
    <name evidence="1" type="ORF">DQG23_34875</name>
</gene>
<evidence type="ECO:0000313" key="2">
    <source>
        <dbReference type="Proteomes" id="UP000250369"/>
    </source>
</evidence>
<dbReference type="InterPro" id="IPR015231">
    <property type="entry name" value="DUF1934"/>
</dbReference>
<comment type="caution">
    <text evidence="1">The sequence shown here is derived from an EMBL/GenBank/DDBJ whole genome shotgun (WGS) entry which is preliminary data.</text>
</comment>
<dbReference type="RefSeq" id="WP_113035657.1">
    <property type="nucleotide sequence ID" value="NZ_QMFB01000033.1"/>
</dbReference>
<dbReference type="InterPro" id="IPR012674">
    <property type="entry name" value="Calycin"/>
</dbReference>
<dbReference type="Pfam" id="PF09148">
    <property type="entry name" value="DUF1934"/>
    <property type="match status" value="1"/>
</dbReference>
<dbReference type="AlphaFoldDB" id="A0A329LXQ8"/>